<dbReference type="PANTHER" id="PTHR34535">
    <property type="entry name" value="HYDROGENASE MATURATION FACTOR HYPA"/>
    <property type="match status" value="1"/>
</dbReference>
<protein>
    <recommendedName>
        <fullName evidence="5">Hydrogenase maturation factor HypA</fullName>
    </recommendedName>
</protein>
<dbReference type="EMBL" id="JXXE01000168">
    <property type="protein sequence ID" value="KIZ45025.1"/>
    <property type="molecule type" value="Genomic_DNA"/>
</dbReference>
<dbReference type="PANTHER" id="PTHR34535:SF3">
    <property type="entry name" value="HYDROGENASE MATURATION FACTOR HYPA"/>
    <property type="match status" value="1"/>
</dbReference>
<comment type="function">
    <text evidence="5">Involved in the maturation of [NiFe] hydrogenases. Required for nickel insertion into the metal center of the hydrogenase.</text>
</comment>
<dbReference type="GO" id="GO:0051604">
    <property type="term" value="P:protein maturation"/>
    <property type="evidence" value="ECO:0007669"/>
    <property type="project" value="InterPro"/>
</dbReference>
<comment type="similarity">
    <text evidence="1 5">Belongs to the HypA/HybF family.</text>
</comment>
<dbReference type="RefSeq" id="WP_044408687.1">
    <property type="nucleotide sequence ID" value="NZ_JXXE01000168.1"/>
</dbReference>
<name>A0A0D7EWU6_RHOPL</name>
<evidence type="ECO:0000256" key="3">
    <source>
        <dbReference type="ARBA" id="ARBA00022723"/>
    </source>
</evidence>
<dbReference type="GO" id="GO:0016151">
    <property type="term" value="F:nickel cation binding"/>
    <property type="evidence" value="ECO:0007669"/>
    <property type="project" value="UniProtKB-UniRule"/>
</dbReference>
<feature type="binding site" evidence="5">
    <location>
        <position position="89"/>
    </location>
    <ligand>
        <name>Zn(2+)</name>
        <dbReference type="ChEBI" id="CHEBI:29105"/>
    </ligand>
</feature>
<evidence type="ECO:0000256" key="1">
    <source>
        <dbReference type="ARBA" id="ARBA00010748"/>
    </source>
</evidence>
<evidence type="ECO:0000313" key="6">
    <source>
        <dbReference type="EMBL" id="KIZ45025.1"/>
    </source>
</evidence>
<dbReference type="Proteomes" id="UP000032515">
    <property type="component" value="Unassembled WGS sequence"/>
</dbReference>
<gene>
    <name evidence="5" type="primary">hypA</name>
    <name evidence="6" type="ORF">OO17_08660</name>
</gene>
<evidence type="ECO:0000256" key="4">
    <source>
        <dbReference type="ARBA" id="ARBA00022833"/>
    </source>
</evidence>
<dbReference type="Gene3D" id="3.30.2320.80">
    <property type="match status" value="1"/>
</dbReference>
<comment type="caution">
    <text evidence="6">The sequence shown here is derived from an EMBL/GenBank/DDBJ whole genome shotgun (WGS) entry which is preliminary data.</text>
</comment>
<keyword evidence="2 5" id="KW-0533">Nickel</keyword>
<dbReference type="HAMAP" id="MF_00213">
    <property type="entry name" value="HypA_HybF"/>
    <property type="match status" value="1"/>
</dbReference>
<evidence type="ECO:0000256" key="5">
    <source>
        <dbReference type="HAMAP-Rule" id="MF_00213"/>
    </source>
</evidence>
<dbReference type="GO" id="GO:0008270">
    <property type="term" value="F:zinc ion binding"/>
    <property type="evidence" value="ECO:0007669"/>
    <property type="project" value="UniProtKB-UniRule"/>
</dbReference>
<proteinExistence type="inferred from homology"/>
<evidence type="ECO:0000313" key="7">
    <source>
        <dbReference type="Proteomes" id="UP000032515"/>
    </source>
</evidence>
<dbReference type="PROSITE" id="PS01249">
    <property type="entry name" value="HYPA"/>
    <property type="match status" value="1"/>
</dbReference>
<feature type="binding site" evidence="5">
    <location>
        <position position="73"/>
    </location>
    <ligand>
        <name>Zn(2+)</name>
        <dbReference type="ChEBI" id="CHEBI:29105"/>
    </ligand>
</feature>
<dbReference type="GO" id="GO:0016530">
    <property type="term" value="F:metallochaperone activity"/>
    <property type="evidence" value="ECO:0007669"/>
    <property type="project" value="UniProtKB-ARBA"/>
</dbReference>
<dbReference type="Pfam" id="PF01155">
    <property type="entry name" value="HypA"/>
    <property type="match status" value="1"/>
</dbReference>
<feature type="binding site" evidence="5">
    <location>
        <position position="92"/>
    </location>
    <ligand>
        <name>Zn(2+)</name>
        <dbReference type="ChEBI" id="CHEBI:29105"/>
    </ligand>
</feature>
<feature type="binding site" evidence="5">
    <location>
        <position position="76"/>
    </location>
    <ligand>
        <name>Zn(2+)</name>
        <dbReference type="ChEBI" id="CHEBI:29105"/>
    </ligand>
</feature>
<dbReference type="NCBIfam" id="TIGR00100">
    <property type="entry name" value="hypA"/>
    <property type="match status" value="1"/>
</dbReference>
<evidence type="ECO:0000256" key="2">
    <source>
        <dbReference type="ARBA" id="ARBA00022596"/>
    </source>
</evidence>
<keyword evidence="3 5" id="KW-0479">Metal-binding</keyword>
<dbReference type="AlphaFoldDB" id="A0A0D7EWU6"/>
<organism evidence="6 7">
    <name type="scientific">Rhodopseudomonas palustris</name>
    <dbReference type="NCBI Taxonomy" id="1076"/>
    <lineage>
        <taxon>Bacteria</taxon>
        <taxon>Pseudomonadati</taxon>
        <taxon>Pseudomonadota</taxon>
        <taxon>Alphaproteobacteria</taxon>
        <taxon>Hyphomicrobiales</taxon>
        <taxon>Nitrobacteraceae</taxon>
        <taxon>Rhodopseudomonas</taxon>
    </lineage>
</organism>
<dbReference type="FunFam" id="3.30.2320.80:FF:000001">
    <property type="entry name" value="Hydrogenase maturation factor HypA"/>
    <property type="match status" value="1"/>
</dbReference>
<dbReference type="OrthoDB" id="288014at2"/>
<dbReference type="PATRIC" id="fig|1076.23.peg.1044"/>
<feature type="binding site" evidence="5">
    <location>
        <position position="2"/>
    </location>
    <ligand>
        <name>Ni(2+)</name>
        <dbReference type="ChEBI" id="CHEBI:49786"/>
    </ligand>
</feature>
<reference evidence="6 7" key="1">
    <citation type="submission" date="2014-11" db="EMBL/GenBank/DDBJ databases">
        <title>Genomics and ecophysiology of heterotrophic nitrogen fixing bacteria isolated from estuarine surface water.</title>
        <authorList>
            <person name="Bentzon-Tilia M."/>
            <person name="Severin I."/>
            <person name="Hansen L.H."/>
            <person name="Riemann L."/>
        </authorList>
    </citation>
    <scope>NUCLEOTIDE SEQUENCE [LARGE SCALE GENOMIC DNA]</scope>
    <source>
        <strain evidence="6 7">BAL398</strain>
    </source>
</reference>
<keyword evidence="4 5" id="KW-0862">Zinc</keyword>
<accession>A0A0D7EWU6</accession>
<dbReference type="InterPro" id="IPR020538">
    <property type="entry name" value="Hydgase_Ni_incorp_HypA/HybF_CS"/>
</dbReference>
<dbReference type="PIRSF" id="PIRSF004761">
    <property type="entry name" value="Hydrgn_mat_HypA"/>
    <property type="match status" value="1"/>
</dbReference>
<dbReference type="InterPro" id="IPR000688">
    <property type="entry name" value="HypA/HybF"/>
</dbReference>
<sequence length="113" mass="12550">MHEMALCEGVIEIIEAEARRQSFAKVKTVWLEIGALSQVEPEAMRFCFDVVAAHSIAAAARLEIITSPGEAWCMSCIKTVPVKRRYDPCLCCGSYQLQVTAGEEMRVKELEVA</sequence>